<proteinExistence type="predicted"/>
<dbReference type="EMBL" id="QGTS01000010">
    <property type="protein sequence ID" value="PWW06684.1"/>
    <property type="molecule type" value="Genomic_DNA"/>
</dbReference>
<keyword evidence="3" id="KW-1185">Reference proteome</keyword>
<feature type="transmembrane region" description="Helical" evidence="1">
    <location>
        <begin position="124"/>
        <end position="146"/>
    </location>
</feature>
<dbReference type="InterPro" id="IPR010721">
    <property type="entry name" value="UstE-like"/>
</dbReference>
<dbReference type="PANTHER" id="PTHR32251:SF15">
    <property type="entry name" value="3-OXO-5-ALPHA-STEROID 4-DEHYDROGENASE (DUF1295)"/>
    <property type="match status" value="1"/>
</dbReference>
<evidence type="ECO:0000313" key="3">
    <source>
        <dbReference type="Proteomes" id="UP000246744"/>
    </source>
</evidence>
<feature type="transmembrane region" description="Helical" evidence="1">
    <location>
        <begin position="152"/>
        <end position="170"/>
    </location>
</feature>
<dbReference type="AlphaFoldDB" id="A0A317PV96"/>
<dbReference type="Gene3D" id="1.20.120.1630">
    <property type="match status" value="1"/>
</dbReference>
<evidence type="ECO:0000256" key="1">
    <source>
        <dbReference type="SAM" id="Phobius"/>
    </source>
</evidence>
<name>A0A317PV96_9ENTR</name>
<keyword evidence="1" id="KW-0472">Membrane</keyword>
<dbReference type="Pfam" id="PF06966">
    <property type="entry name" value="DUF1295"/>
    <property type="match status" value="1"/>
</dbReference>
<protein>
    <submittedName>
        <fullName evidence="2">Steroid 5-alpha reductase family enzyme</fullName>
    </submittedName>
</protein>
<sequence>MPEPRHRPGFCIRGNITMVQWFNLPWPDLAVGFGLCLLISALGFLRTDWFISIGYGASVSALAVWFAWAAPPSAAGSWLQAGLLCLYGLRLSGYLIARERSASFARELEASKARSAHITSPARLGIWFSVSALYVAMAAPLLFVLLAGDTPLLWPGVVVMAAGLGLEITADWQKSASKKRAPNKFVHRGVYCWCRYPNYLGEILFWLGNVIAGVGVYHTVLSWGVVLVGFICIFLIMLGSARRLELKQGSRYGDDPEYQVWVSQVPVLFPFVPVYSLRRLRVYLG</sequence>
<dbReference type="OrthoDB" id="9779233at2"/>
<keyword evidence="1" id="KW-0812">Transmembrane</keyword>
<dbReference type="PANTHER" id="PTHR32251">
    <property type="entry name" value="3-OXO-5-ALPHA-STEROID 4-DEHYDROGENASE"/>
    <property type="match status" value="1"/>
</dbReference>
<feature type="transmembrane region" description="Helical" evidence="1">
    <location>
        <begin position="223"/>
        <end position="241"/>
    </location>
</feature>
<accession>A0A317PV96</accession>
<organism evidence="2 3">
    <name type="scientific">Mangrovibacter plantisponsor</name>
    <dbReference type="NCBI Taxonomy" id="451513"/>
    <lineage>
        <taxon>Bacteria</taxon>
        <taxon>Pseudomonadati</taxon>
        <taxon>Pseudomonadota</taxon>
        <taxon>Gammaproteobacteria</taxon>
        <taxon>Enterobacterales</taxon>
        <taxon>Enterobacteriaceae</taxon>
        <taxon>Mangrovibacter</taxon>
    </lineage>
</organism>
<gene>
    <name evidence="2" type="ORF">DES37_11086</name>
</gene>
<feature type="transmembrane region" description="Helical" evidence="1">
    <location>
        <begin position="77"/>
        <end position="97"/>
    </location>
</feature>
<feature type="transmembrane region" description="Helical" evidence="1">
    <location>
        <begin position="52"/>
        <end position="71"/>
    </location>
</feature>
<reference evidence="2 3" key="1">
    <citation type="submission" date="2018-05" db="EMBL/GenBank/DDBJ databases">
        <title>Genomic Encyclopedia of Type Strains, Phase IV (KMG-IV): sequencing the most valuable type-strain genomes for metagenomic binning, comparative biology and taxonomic classification.</title>
        <authorList>
            <person name="Goeker M."/>
        </authorList>
    </citation>
    <scope>NUCLEOTIDE SEQUENCE [LARGE SCALE GENOMIC DNA]</scope>
    <source>
        <strain evidence="2 3">DSM 19579</strain>
    </source>
</reference>
<keyword evidence="1" id="KW-1133">Transmembrane helix</keyword>
<evidence type="ECO:0000313" key="2">
    <source>
        <dbReference type="EMBL" id="PWW06684.1"/>
    </source>
</evidence>
<feature type="transmembrane region" description="Helical" evidence="1">
    <location>
        <begin position="26"/>
        <end position="45"/>
    </location>
</feature>
<dbReference type="Proteomes" id="UP000246744">
    <property type="component" value="Unassembled WGS sequence"/>
</dbReference>
<feature type="transmembrane region" description="Helical" evidence="1">
    <location>
        <begin position="199"/>
        <end position="217"/>
    </location>
</feature>
<dbReference type="PROSITE" id="PS50244">
    <property type="entry name" value="S5A_REDUCTASE"/>
    <property type="match status" value="1"/>
</dbReference>
<comment type="caution">
    <text evidence="2">The sequence shown here is derived from an EMBL/GenBank/DDBJ whole genome shotgun (WGS) entry which is preliminary data.</text>
</comment>
<dbReference type="GO" id="GO:0016020">
    <property type="term" value="C:membrane"/>
    <property type="evidence" value="ECO:0007669"/>
    <property type="project" value="TreeGrafter"/>
</dbReference>